<evidence type="ECO:0000256" key="3">
    <source>
        <dbReference type="SAM" id="SignalP"/>
    </source>
</evidence>
<comment type="caution">
    <text evidence="4">The sequence shown here is derived from an EMBL/GenBank/DDBJ whole genome shotgun (WGS) entry which is preliminary data.</text>
</comment>
<reference evidence="4 5" key="1">
    <citation type="submission" date="2024-11" db="EMBL/GenBank/DDBJ databases">
        <title>A near-complete genome assembly of Cinchona calisaya.</title>
        <authorList>
            <person name="Lian D.C."/>
            <person name="Zhao X.W."/>
            <person name="Wei L."/>
        </authorList>
    </citation>
    <scope>NUCLEOTIDE SEQUENCE [LARGE SCALE GENOMIC DNA]</scope>
    <source>
        <tissue evidence="4">Nenye</tissue>
    </source>
</reference>
<dbReference type="PANTHER" id="PTHR33214:SF44">
    <property type="entry name" value="NON-SPECIFIC LIPID TRANSFER PROTEIN GPI-ANCHORED 33"/>
    <property type="match status" value="1"/>
</dbReference>
<dbReference type="Gene3D" id="1.10.110.10">
    <property type="entry name" value="Plant lipid-transfer and hydrophobic proteins"/>
    <property type="match status" value="1"/>
</dbReference>
<organism evidence="4 5">
    <name type="scientific">Cinchona calisaya</name>
    <dbReference type="NCBI Taxonomy" id="153742"/>
    <lineage>
        <taxon>Eukaryota</taxon>
        <taxon>Viridiplantae</taxon>
        <taxon>Streptophyta</taxon>
        <taxon>Embryophyta</taxon>
        <taxon>Tracheophyta</taxon>
        <taxon>Spermatophyta</taxon>
        <taxon>Magnoliopsida</taxon>
        <taxon>eudicotyledons</taxon>
        <taxon>Gunneridae</taxon>
        <taxon>Pentapetalae</taxon>
        <taxon>asterids</taxon>
        <taxon>lamiids</taxon>
        <taxon>Gentianales</taxon>
        <taxon>Rubiaceae</taxon>
        <taxon>Cinchonoideae</taxon>
        <taxon>Cinchoneae</taxon>
        <taxon>Cinchona</taxon>
    </lineage>
</organism>
<evidence type="ECO:0000256" key="2">
    <source>
        <dbReference type="ARBA" id="ARBA00023121"/>
    </source>
</evidence>
<dbReference type="GO" id="GO:0008289">
    <property type="term" value="F:lipid binding"/>
    <property type="evidence" value="ECO:0007669"/>
    <property type="project" value="UniProtKB-KW"/>
</dbReference>
<dbReference type="PROSITE" id="PS51257">
    <property type="entry name" value="PROKAR_LIPOPROTEIN"/>
    <property type="match status" value="1"/>
</dbReference>
<name>A0ABD2ZPQ3_9GENT</name>
<evidence type="ECO:0008006" key="6">
    <source>
        <dbReference type="Google" id="ProtNLM"/>
    </source>
</evidence>
<dbReference type="AlphaFoldDB" id="A0ABD2ZPQ3"/>
<evidence type="ECO:0000313" key="5">
    <source>
        <dbReference type="Proteomes" id="UP001630127"/>
    </source>
</evidence>
<dbReference type="EMBL" id="JBJUIK010000008">
    <property type="protein sequence ID" value="KAL3521349.1"/>
    <property type="molecule type" value="Genomic_DNA"/>
</dbReference>
<accession>A0ABD2ZPQ3</accession>
<keyword evidence="2" id="KW-0446">Lipid-binding</keyword>
<keyword evidence="3" id="KW-0732">Signal</keyword>
<evidence type="ECO:0000313" key="4">
    <source>
        <dbReference type="EMBL" id="KAL3521349.1"/>
    </source>
</evidence>
<feature type="signal peptide" evidence="3">
    <location>
        <begin position="1"/>
        <end position="22"/>
    </location>
</feature>
<dbReference type="InterPro" id="IPR036312">
    <property type="entry name" value="Bifun_inhib/LTP/seed_sf"/>
</dbReference>
<dbReference type="Proteomes" id="UP001630127">
    <property type="component" value="Unassembled WGS sequence"/>
</dbReference>
<evidence type="ECO:0000256" key="1">
    <source>
        <dbReference type="ARBA" id="ARBA00022448"/>
    </source>
</evidence>
<keyword evidence="5" id="KW-1185">Reference proteome</keyword>
<dbReference type="InterPro" id="IPR033872">
    <property type="entry name" value="nsLTP2"/>
</dbReference>
<proteinExistence type="predicted"/>
<protein>
    <recommendedName>
        <fullName evidence="6">Bifunctional inhibitor/plant lipid transfer protein/seed storage helical domain-containing protein</fullName>
    </recommendedName>
</protein>
<dbReference type="SUPFAM" id="SSF47699">
    <property type="entry name" value="Bifunctional inhibitor/lipid-transfer protein/seed storage 2S albumin"/>
    <property type="match status" value="1"/>
</dbReference>
<feature type="chain" id="PRO_5044825059" description="Bifunctional inhibitor/plant lipid transfer protein/seed storage helical domain-containing protein" evidence="3">
    <location>
        <begin position="23"/>
        <end position="97"/>
    </location>
</feature>
<sequence>MMKFAGFAVCYCLVILSLGCLGRIQETETVICYARALTPCLPAIENGSPPTELCCQKAREQEPCFCTFMKDPQFRKYFEGPNARKTVEACGLKWPNC</sequence>
<keyword evidence="1" id="KW-0813">Transport</keyword>
<gene>
    <name evidence="4" type="ORF">ACH5RR_019498</name>
</gene>
<dbReference type="PANTHER" id="PTHR33214">
    <property type="entry name" value="BIFUNCTIONAL INHIBITOR/LIPID-TRANSFER PROTEIN/SEED STORAGE 2S ALBUMIN SUPERFAMILY PROTEIN"/>
    <property type="match status" value="1"/>
</dbReference>
<dbReference type="CDD" id="cd01959">
    <property type="entry name" value="nsLTP2"/>
    <property type="match status" value="1"/>
</dbReference>